<dbReference type="GO" id="GO:0050829">
    <property type="term" value="P:defense response to Gram-negative bacterium"/>
    <property type="evidence" value="ECO:0007669"/>
    <property type="project" value="InterPro"/>
</dbReference>
<evidence type="ECO:0000313" key="5">
    <source>
        <dbReference type="Proteomes" id="UP001201980"/>
    </source>
</evidence>
<dbReference type="GO" id="GO:0016020">
    <property type="term" value="C:membrane"/>
    <property type="evidence" value="ECO:0007669"/>
    <property type="project" value="InterPro"/>
</dbReference>
<comment type="caution">
    <text evidence="4">The sequence shown here is derived from an EMBL/GenBank/DDBJ whole genome shotgun (WGS) entry which is preliminary data.</text>
</comment>
<protein>
    <recommendedName>
        <fullName evidence="3">Channel forming colicins domain-containing protein</fullName>
    </recommendedName>
</protein>
<dbReference type="PROSITE" id="PS00276">
    <property type="entry name" value="CHANNEL_COLICIN"/>
    <property type="match status" value="1"/>
</dbReference>
<evidence type="ECO:0000256" key="1">
    <source>
        <dbReference type="SAM" id="Coils"/>
    </source>
</evidence>
<feature type="coiled-coil region" evidence="1">
    <location>
        <begin position="530"/>
        <end position="625"/>
    </location>
</feature>
<dbReference type="GO" id="GO:0031640">
    <property type="term" value="P:killing of cells of another organism"/>
    <property type="evidence" value="ECO:0007669"/>
    <property type="project" value="InterPro"/>
</dbReference>
<dbReference type="InterPro" id="IPR000293">
    <property type="entry name" value="Channel_colicin_C"/>
</dbReference>
<organism evidence="4 5">
    <name type="scientific">Zalerion maritima</name>
    <dbReference type="NCBI Taxonomy" id="339359"/>
    <lineage>
        <taxon>Eukaryota</taxon>
        <taxon>Fungi</taxon>
        <taxon>Dikarya</taxon>
        <taxon>Ascomycota</taxon>
        <taxon>Pezizomycotina</taxon>
        <taxon>Sordariomycetes</taxon>
        <taxon>Lulworthiomycetidae</taxon>
        <taxon>Lulworthiales</taxon>
        <taxon>Lulworthiaceae</taxon>
        <taxon>Zalerion</taxon>
    </lineage>
</organism>
<feature type="region of interest" description="Disordered" evidence="2">
    <location>
        <begin position="112"/>
        <end position="149"/>
    </location>
</feature>
<evidence type="ECO:0000256" key="2">
    <source>
        <dbReference type="SAM" id="MobiDB-lite"/>
    </source>
</evidence>
<accession>A0AAD5WUR1</accession>
<feature type="compositionally biased region" description="Basic and acidic residues" evidence="2">
    <location>
        <begin position="116"/>
        <end position="125"/>
    </location>
</feature>
<dbReference type="GO" id="GO:0140911">
    <property type="term" value="F:pore-forming activity"/>
    <property type="evidence" value="ECO:0007669"/>
    <property type="project" value="InterPro"/>
</dbReference>
<dbReference type="EMBL" id="JAKWBI020000071">
    <property type="protein sequence ID" value="KAJ2903782.1"/>
    <property type="molecule type" value="Genomic_DNA"/>
</dbReference>
<dbReference type="Proteomes" id="UP001201980">
    <property type="component" value="Unassembled WGS sequence"/>
</dbReference>
<keyword evidence="5" id="KW-1185">Reference proteome</keyword>
<sequence>MATPESTNVLVPLKLDAFVLNPKCCDSDNYKIAPITQPNYTFLRLKRADNLLESDLLDQVDLHACKPASLNPRLTDLGSEAPTAEERLHHNRLGVYLHWVLPQLYRSGSGAAPEAAARDAEEKHKTGYSSKTGQDPALGEQDTSAPEFRQAPNRWMVTRRLEPGSYSPADANIPQFQSWIIQSDALRRLSDYGELSGLDLEVDAASFVDSNMVDEGADGAKLKGNIIESQGEVFVGKKVTDFDGWNAAAADSEPHVNLTVMTSANPLLPDYQIHNPNIFSMVDNFEYKVGGETKYLESAKADYVVIGWHSEDDDDPFTTTTAALSNDEEVPSHLQRLQDCRFELIDPTGLDNWLNLSKEPARTDSRIVCHAMMYDVKWDKNALPETVLAEEAGKKMKEAHAPVAVGTSDVDAIVAYLESLTQSLDAESQEALDNAEKDGMPGLSDKEIQDAAAKALELQTTKEDVVRLIYVLGESGSGDLDSLQKFSDSAYKLSFERTDAGKKWFWKAEEDEDGKPQEAGEDEIKDLDVINMYQAAIDSIERENADLRWKIFAYWWTKQSSFEANEPERLDEFKARLNRLLQRLDIVDRSDFPSASASTTPIFLLKDLREKLKSKSEQYLIESKEKIRNAKASNFYRKQDPHVVIPGIEAGWEPDFTDTVKVRVDSQLLRDDGDASGPPTSWEAFGEFVTKASGKAPEEIRKGVKGLLREFYILRPTAGSIPTVPPQEGAPSPQVPHFHLDERDMWSDTQPWRPLFIEWEVLYYHVPFETWKAGEFASENTYGARNLQYSPDPTKPVHLNFDPDQAGNNDIIRIHGRNYLQPQATGTFKYLLTQVFQNTNPKELAASLGLDPDSDELESELEDLKTDMLALLAGLKIISSPLTAVTHSLLTLLEGAHLSPLVRLPRGAPLPLTDAVDVFSELCVDRPEGATAVLQRISSEGDYTPFSSSVPFSEDFFPLKQVAHGQVQFIKFNVVDKFGQAVHVVDPEPARGGRFHTFSPIISESLTPNKLLGADGQETNEPNVALRQAPIDPEASDLEYPCPFFNLPPAINQPARINAFFVQKVKEETGDYKWRRTTDWDNPIWGWVVVNYANSGIQFFFPDGQFYREVRFSQRGGSTASQKYLPFERGDERLPTGQLDQLINELGNQTYLLSFWDMINKSIENQSFAHAPSTYSNFSSAVIGRPMALVNAGWSVQLANMPSENWAVMPQDAAPTPPRTLMKDAVDPLTTPWADRQHTLDSAANDGYLLRLKVGDDARRFDGLVAYFKPNLEEPGVNLGEGPNDLNLSKFHTFPSFIRDLSGVINGEDPRVPISDENFPKHTPYFLSPSQVSDTLDRHDDKLRVLGLLVDPFLPVHAYSGMLPIKPLKLPEWTVERALKRMTAFWHAGPLLIPQEVPAFSEERILETGYLEKLQEDLKAIPPPEYDVHAEDPQEDANKERVPTVQLPISPPVAAANGGAADFVWLQPFRVKAELASGGEGETGAQAYVTRYNSFGIDGLASEGADALKAKLPPGPYTAITGYLQITRPLEETAG</sequence>
<gene>
    <name evidence="4" type="ORF">MKZ38_009348</name>
</gene>
<feature type="domain" description="Channel forming colicins" evidence="3">
    <location>
        <begin position="749"/>
        <end position="760"/>
    </location>
</feature>
<keyword evidence="1" id="KW-0175">Coiled coil</keyword>
<evidence type="ECO:0000313" key="4">
    <source>
        <dbReference type="EMBL" id="KAJ2903782.1"/>
    </source>
</evidence>
<proteinExistence type="predicted"/>
<reference evidence="4" key="1">
    <citation type="submission" date="2022-07" db="EMBL/GenBank/DDBJ databases">
        <title>Draft genome sequence of Zalerion maritima ATCC 34329, a (micro)plastics degrading marine fungus.</title>
        <authorList>
            <person name="Paco A."/>
            <person name="Goncalves M.F.M."/>
            <person name="Rocha-Santos T.A.P."/>
            <person name="Alves A."/>
        </authorList>
    </citation>
    <scope>NUCLEOTIDE SEQUENCE</scope>
    <source>
        <strain evidence="4">ATCC 34329</strain>
    </source>
</reference>
<evidence type="ECO:0000259" key="3">
    <source>
        <dbReference type="PROSITE" id="PS00276"/>
    </source>
</evidence>
<name>A0AAD5WUR1_9PEZI</name>